<dbReference type="OrthoDB" id="66498at2759"/>
<sequence length="541" mass="62701">MRSKRKCAMEHRVLSATRTKRQCFSWDTKIQALYIFKKIFGHLNVPLVFVVPHESPWPDEFHGMKLGAIVSNIRDQCDDIALSRITELDDMGFLWSPTSILPWSTKISALKSFKRLHGHIRVPDQFEIPDNDSRWDSSLWGIKLGNIVSGLRIRGIASLTQTRRNDLATLGFVWSLRSNPNQFKMSDWGLNITALSIYKQIFGHLRVPGSFVIPALEPWPEKLHGTKLGQIVAAMRAGNLLSVQREQLRQLGFLWDGSDKHVWELVLSGMKKYHQIHNSHDIPKDYCVPTSIEWHTDMWFLPLGALWQEISLKLAQCPNKLATLYSAGIYYEPPISHTLLIEYLRLFYDEYGHINIPTSYKIPMEEPWPPKSHGIDLGVQIQHLRNHPTMDLQEELADLGFKWSMNDWDIDEIELAIDTYEMICGHRNIGPSFIVPEGLLEWPMHLWNMPLGKLVKMPTVLTKERIWARGLAYFKDIYGHMYVPPSYAIPTLDIRFPVQLWGYKLGQLVLHIKTGRVLLNHEMVQWLIEHEFDFDTTNLIN</sequence>
<dbReference type="EMBL" id="JNBS01005169">
    <property type="protein sequence ID" value="OQR80613.1"/>
    <property type="molecule type" value="Genomic_DNA"/>
</dbReference>
<dbReference type="PANTHER" id="PTHR37066:SF1">
    <property type="entry name" value="LNS2_PITP DOMAIN-CONTAINING PROTEIN"/>
    <property type="match status" value="1"/>
</dbReference>
<name>A0A1V9Y4G8_9STRA</name>
<dbReference type="STRING" id="74557.A0A1V9Y4G8"/>
<reference evidence="2 3" key="1">
    <citation type="journal article" date="2014" name="Genome Biol. Evol.">
        <title>The secreted proteins of Achlya hypogyna and Thraustotheca clavata identify the ancestral oomycete secretome and reveal gene acquisitions by horizontal gene transfer.</title>
        <authorList>
            <person name="Misner I."/>
            <person name="Blouin N."/>
            <person name="Leonard G."/>
            <person name="Richards T.A."/>
            <person name="Lane C.E."/>
        </authorList>
    </citation>
    <scope>NUCLEOTIDE SEQUENCE [LARGE SCALE GENOMIC DNA]</scope>
    <source>
        <strain evidence="2 3">ATCC 34112</strain>
    </source>
</reference>
<dbReference type="Proteomes" id="UP000243217">
    <property type="component" value="Unassembled WGS sequence"/>
</dbReference>
<keyword evidence="3" id="KW-1185">Reference proteome</keyword>
<gene>
    <name evidence="2" type="ORF">THRCLA_11972</name>
</gene>
<dbReference type="PANTHER" id="PTHR37066">
    <property type="entry name" value="HELICASE-ASSOCIATED"/>
    <property type="match status" value="1"/>
</dbReference>
<evidence type="ECO:0000259" key="1">
    <source>
        <dbReference type="Pfam" id="PF03457"/>
    </source>
</evidence>
<organism evidence="2 3">
    <name type="scientific">Thraustotheca clavata</name>
    <dbReference type="NCBI Taxonomy" id="74557"/>
    <lineage>
        <taxon>Eukaryota</taxon>
        <taxon>Sar</taxon>
        <taxon>Stramenopiles</taxon>
        <taxon>Oomycota</taxon>
        <taxon>Saprolegniomycetes</taxon>
        <taxon>Saprolegniales</taxon>
        <taxon>Achlyaceae</taxon>
        <taxon>Thraustotheca</taxon>
    </lineage>
</organism>
<protein>
    <recommendedName>
        <fullName evidence="1">Helicase-associated domain-containing protein</fullName>
    </recommendedName>
</protein>
<feature type="domain" description="Helicase-associated" evidence="1">
    <location>
        <begin position="25"/>
        <end position="93"/>
    </location>
</feature>
<dbReference type="AlphaFoldDB" id="A0A1V9Y4G8"/>
<comment type="caution">
    <text evidence="2">The sequence shown here is derived from an EMBL/GenBank/DDBJ whole genome shotgun (WGS) entry which is preliminary data.</text>
</comment>
<feature type="domain" description="Helicase-associated" evidence="1">
    <location>
        <begin position="102"/>
        <end position="172"/>
    </location>
</feature>
<accession>A0A1V9Y4G8</accession>
<evidence type="ECO:0000313" key="2">
    <source>
        <dbReference type="EMBL" id="OQR80613.1"/>
    </source>
</evidence>
<evidence type="ECO:0000313" key="3">
    <source>
        <dbReference type="Proteomes" id="UP000243217"/>
    </source>
</evidence>
<proteinExistence type="predicted"/>
<dbReference type="InterPro" id="IPR005114">
    <property type="entry name" value="Helicase_assoc"/>
</dbReference>
<dbReference type="Pfam" id="PF03457">
    <property type="entry name" value="HA"/>
    <property type="match status" value="2"/>
</dbReference>